<dbReference type="AlphaFoldDB" id="A0A401RLV7"/>
<dbReference type="GO" id="GO:0019068">
    <property type="term" value="P:virion assembly"/>
    <property type="evidence" value="ECO:0007669"/>
    <property type="project" value="InterPro"/>
</dbReference>
<sequence>MGERGLIQGAAIKIWDRELPIGDGDTGQGETEFPLRDTQWENQNPEHGEEMMELKDLILKGISEAVPKSQNFNKAFEVKEEKDETPTAFLKRLRDSMRKYCGMNPEDPVAQGLLKVHFVTKAWPDTEKDTEDRREE</sequence>
<dbReference type="InterPro" id="IPR008919">
    <property type="entry name" value="Retrov_capsid_N"/>
</dbReference>
<feature type="compositionally biased region" description="Basic and acidic residues" evidence="1">
    <location>
        <begin position="33"/>
        <end position="42"/>
    </location>
</feature>
<organism evidence="3 4">
    <name type="scientific">Chiloscyllium punctatum</name>
    <name type="common">Brownbanded bambooshark</name>
    <name type="synonym">Hemiscyllium punctatum</name>
    <dbReference type="NCBI Taxonomy" id="137246"/>
    <lineage>
        <taxon>Eukaryota</taxon>
        <taxon>Metazoa</taxon>
        <taxon>Chordata</taxon>
        <taxon>Craniata</taxon>
        <taxon>Vertebrata</taxon>
        <taxon>Chondrichthyes</taxon>
        <taxon>Elasmobranchii</taxon>
        <taxon>Galeomorphii</taxon>
        <taxon>Galeoidea</taxon>
        <taxon>Orectolobiformes</taxon>
        <taxon>Hemiscylliidae</taxon>
        <taxon>Chiloscyllium</taxon>
    </lineage>
</organism>
<feature type="domain" description="Core shell protein Gag P30" evidence="2">
    <location>
        <begin position="30"/>
        <end position="130"/>
    </location>
</feature>
<evidence type="ECO:0000256" key="1">
    <source>
        <dbReference type="SAM" id="MobiDB-lite"/>
    </source>
</evidence>
<dbReference type="Pfam" id="PF02093">
    <property type="entry name" value="Gag_p30"/>
    <property type="match status" value="1"/>
</dbReference>
<evidence type="ECO:0000259" key="2">
    <source>
        <dbReference type="Pfam" id="PF02093"/>
    </source>
</evidence>
<dbReference type="STRING" id="137246.A0A401RLV7"/>
<feature type="region of interest" description="Disordered" evidence="1">
    <location>
        <begin position="19"/>
        <end position="42"/>
    </location>
</feature>
<proteinExistence type="predicted"/>
<dbReference type="EMBL" id="BEZZ01003204">
    <property type="protein sequence ID" value="GCC19171.1"/>
    <property type="molecule type" value="Genomic_DNA"/>
</dbReference>
<accession>A0A401RLV7</accession>
<dbReference type="Proteomes" id="UP000287033">
    <property type="component" value="Unassembled WGS sequence"/>
</dbReference>
<dbReference type="InterPro" id="IPR050462">
    <property type="entry name" value="Retroviral_Gag-Pol_poly"/>
</dbReference>
<comment type="caution">
    <text evidence="3">The sequence shown here is derived from an EMBL/GenBank/DDBJ whole genome shotgun (WGS) entry which is preliminary data.</text>
</comment>
<keyword evidence="4" id="KW-1185">Reference proteome</keyword>
<gene>
    <name evidence="3" type="ORF">chiPu_0020989</name>
</gene>
<name>A0A401RLV7_CHIPU</name>
<dbReference type="Gene3D" id="1.10.375.10">
    <property type="entry name" value="Human Immunodeficiency Virus Type 1 Capsid Protein"/>
    <property type="match status" value="1"/>
</dbReference>
<evidence type="ECO:0000313" key="3">
    <source>
        <dbReference type="EMBL" id="GCC19171.1"/>
    </source>
</evidence>
<dbReference type="PANTHER" id="PTHR33166">
    <property type="entry name" value="GAG_P30 DOMAIN-CONTAINING PROTEIN"/>
    <property type="match status" value="1"/>
</dbReference>
<reference evidence="3 4" key="1">
    <citation type="journal article" date="2018" name="Nat. Ecol. Evol.">
        <title>Shark genomes provide insights into elasmobranch evolution and the origin of vertebrates.</title>
        <authorList>
            <person name="Hara Y"/>
            <person name="Yamaguchi K"/>
            <person name="Onimaru K"/>
            <person name="Kadota M"/>
            <person name="Koyanagi M"/>
            <person name="Keeley SD"/>
            <person name="Tatsumi K"/>
            <person name="Tanaka K"/>
            <person name="Motone F"/>
            <person name="Kageyama Y"/>
            <person name="Nozu R"/>
            <person name="Adachi N"/>
            <person name="Nishimura O"/>
            <person name="Nakagawa R"/>
            <person name="Tanegashima C"/>
            <person name="Kiyatake I"/>
            <person name="Matsumoto R"/>
            <person name="Murakumo K"/>
            <person name="Nishida K"/>
            <person name="Terakita A"/>
            <person name="Kuratani S"/>
            <person name="Sato K"/>
            <person name="Hyodo S Kuraku.S."/>
        </authorList>
    </citation>
    <scope>NUCLEOTIDE SEQUENCE [LARGE SCALE GENOMIC DNA]</scope>
</reference>
<protein>
    <recommendedName>
        <fullName evidence="2">Core shell protein Gag P30 domain-containing protein</fullName>
    </recommendedName>
</protein>
<dbReference type="InterPro" id="IPR003036">
    <property type="entry name" value="Gag_P30"/>
</dbReference>
<evidence type="ECO:0000313" key="4">
    <source>
        <dbReference type="Proteomes" id="UP000287033"/>
    </source>
</evidence>